<keyword evidence="9" id="KW-1185">Reference proteome</keyword>
<dbReference type="Pfam" id="PF13639">
    <property type="entry name" value="zf-RING_2"/>
    <property type="match status" value="1"/>
</dbReference>
<evidence type="ECO:0000256" key="2">
    <source>
        <dbReference type="ARBA" id="ARBA00022771"/>
    </source>
</evidence>
<evidence type="ECO:0000313" key="9">
    <source>
        <dbReference type="Proteomes" id="UP001497482"/>
    </source>
</evidence>
<feature type="compositionally biased region" description="Low complexity" evidence="5">
    <location>
        <begin position="120"/>
        <end position="140"/>
    </location>
</feature>
<feature type="region of interest" description="Disordered" evidence="5">
    <location>
        <begin position="441"/>
        <end position="502"/>
    </location>
</feature>
<dbReference type="PANTHER" id="PTHR21540:SF3">
    <property type="entry name" value="E3 UBIQUITIN-PROTEIN LIGASE ZSWIM2"/>
    <property type="match status" value="1"/>
</dbReference>
<feature type="domain" description="SWIM-type" evidence="7">
    <location>
        <begin position="61"/>
        <end position="94"/>
    </location>
</feature>
<dbReference type="Proteomes" id="UP001497482">
    <property type="component" value="Chromosome 22"/>
</dbReference>
<feature type="domain" description="RING-type" evidence="6">
    <location>
        <begin position="350"/>
        <end position="390"/>
    </location>
</feature>
<dbReference type="CDD" id="cd16494">
    <property type="entry name" value="RING-CH-C4HC3_ZSWM2"/>
    <property type="match status" value="1"/>
</dbReference>
<dbReference type="GO" id="GO:0008270">
    <property type="term" value="F:zinc ion binding"/>
    <property type="evidence" value="ECO:0007669"/>
    <property type="project" value="UniProtKB-KW"/>
</dbReference>
<evidence type="ECO:0000256" key="4">
    <source>
        <dbReference type="PROSITE-ProRule" id="PRU00175"/>
    </source>
</evidence>
<keyword evidence="2 4" id="KW-0863">Zinc-finger</keyword>
<dbReference type="Gene3D" id="3.30.40.10">
    <property type="entry name" value="Zinc/RING finger domain, C3HC4 (zinc finger)"/>
    <property type="match status" value="2"/>
</dbReference>
<reference evidence="8 9" key="1">
    <citation type="submission" date="2024-04" db="EMBL/GenBank/DDBJ databases">
        <authorList>
            <person name="Waldvogel A.-M."/>
            <person name="Schoenle A."/>
        </authorList>
    </citation>
    <scope>NUCLEOTIDE SEQUENCE [LARGE SCALE GENOMIC DNA]</scope>
</reference>
<feature type="domain" description="RING-type" evidence="6">
    <location>
        <begin position="164"/>
        <end position="215"/>
    </location>
</feature>
<proteinExistence type="predicted"/>
<organism evidence="8 9">
    <name type="scientific">Knipowitschia caucasica</name>
    <name type="common">Caucasian dwarf goby</name>
    <name type="synonym">Pomatoschistus caucasicus</name>
    <dbReference type="NCBI Taxonomy" id="637954"/>
    <lineage>
        <taxon>Eukaryota</taxon>
        <taxon>Metazoa</taxon>
        <taxon>Chordata</taxon>
        <taxon>Craniata</taxon>
        <taxon>Vertebrata</taxon>
        <taxon>Euteleostomi</taxon>
        <taxon>Actinopterygii</taxon>
        <taxon>Neopterygii</taxon>
        <taxon>Teleostei</taxon>
        <taxon>Neoteleostei</taxon>
        <taxon>Acanthomorphata</taxon>
        <taxon>Gobiaria</taxon>
        <taxon>Gobiiformes</taxon>
        <taxon>Gobioidei</taxon>
        <taxon>Gobiidae</taxon>
        <taxon>Gobiinae</taxon>
        <taxon>Knipowitschia</taxon>
    </lineage>
</organism>
<dbReference type="AlphaFoldDB" id="A0AAV2L624"/>
<dbReference type="PANTHER" id="PTHR21540">
    <property type="entry name" value="RING FINGER AND SWIM DOMAIN-CONTAINING PROTEIN 2"/>
    <property type="match status" value="1"/>
</dbReference>
<evidence type="ECO:0000256" key="3">
    <source>
        <dbReference type="ARBA" id="ARBA00022833"/>
    </source>
</evidence>
<evidence type="ECO:0000259" key="7">
    <source>
        <dbReference type="PROSITE" id="PS50966"/>
    </source>
</evidence>
<dbReference type="Pfam" id="PF04434">
    <property type="entry name" value="SWIM"/>
    <property type="match status" value="1"/>
</dbReference>
<dbReference type="SUPFAM" id="SSF57850">
    <property type="entry name" value="RING/U-box"/>
    <property type="match status" value="3"/>
</dbReference>
<evidence type="ECO:0000256" key="5">
    <source>
        <dbReference type="SAM" id="MobiDB-lite"/>
    </source>
</evidence>
<evidence type="ECO:0000256" key="1">
    <source>
        <dbReference type="ARBA" id="ARBA00022723"/>
    </source>
</evidence>
<dbReference type="InterPro" id="IPR013083">
    <property type="entry name" value="Znf_RING/FYVE/PHD"/>
</dbReference>
<dbReference type="InterPro" id="IPR007527">
    <property type="entry name" value="Znf_SWIM"/>
</dbReference>
<dbReference type="InterPro" id="IPR001841">
    <property type="entry name" value="Znf_RING"/>
</dbReference>
<sequence length="502" mass="55585">MQVSAPPAGRFRAYRGCNHGDRCSSGNECTNFSFNVINFGVISLFSGRHLGSPGLGLDTDVKVFLGHTHSCTCAVFLREREPCKHICWVLLKKFRIPKEHESDSFQCGLSDRQISEVLYGSHQPPQSSAPSAPRASGSSEASEDLTLGRPGEVLQRDIQAQDVCPICQEELLERKQPVAFCRFGCGNNVHISCMRVWAEHRQRSDSEMVPCPLCREDFCSGQSLREQVMNSSWLHTAAERERPDKHLGVSCGNCGVSPVSGKCFRCTVCTFLYFCEICSGRNCHPHHPLSVRLTRKKEWCLVSKESGDGSTKNDQSLPVVSAPLPDRVLAQVPTVQVRAGSQLLQDGMQCRLCLHGFSLGQRLRALPCRHKFHARCVDAILRTTNSCPLDGFVICNPEPERACGRTSLSTRYPTFQRSGTNVQDLFVPGVALLEEKHQLEVPTNNSHLTSLDSNTSNPSNANSQKCVKKVVPTGAQSPKRRHLCPGRRESRPVLELHPARSD</sequence>
<name>A0AAV2L624_KNICA</name>
<evidence type="ECO:0000313" key="8">
    <source>
        <dbReference type="EMBL" id="CAL1597676.1"/>
    </source>
</evidence>
<evidence type="ECO:0000259" key="6">
    <source>
        <dbReference type="PROSITE" id="PS50089"/>
    </source>
</evidence>
<feature type="compositionally biased region" description="Basic and acidic residues" evidence="5">
    <location>
        <begin position="486"/>
        <end position="502"/>
    </location>
</feature>
<keyword evidence="1" id="KW-0479">Metal-binding</keyword>
<dbReference type="PROSITE" id="PS50089">
    <property type="entry name" value="ZF_RING_2"/>
    <property type="match status" value="2"/>
</dbReference>
<feature type="region of interest" description="Disordered" evidence="5">
    <location>
        <begin position="120"/>
        <end position="145"/>
    </location>
</feature>
<keyword evidence="3" id="KW-0862">Zinc</keyword>
<dbReference type="SMART" id="SM00184">
    <property type="entry name" value="RING"/>
    <property type="match status" value="2"/>
</dbReference>
<dbReference type="EMBL" id="OZ035844">
    <property type="protein sequence ID" value="CAL1597676.1"/>
    <property type="molecule type" value="Genomic_DNA"/>
</dbReference>
<dbReference type="InterPro" id="IPR039903">
    <property type="entry name" value="Zswim2"/>
</dbReference>
<protein>
    <submittedName>
        <fullName evidence="8">Uncharacterized protein</fullName>
    </submittedName>
</protein>
<feature type="compositionally biased region" description="Polar residues" evidence="5">
    <location>
        <begin position="441"/>
        <end position="465"/>
    </location>
</feature>
<dbReference type="GO" id="GO:0061630">
    <property type="term" value="F:ubiquitin protein ligase activity"/>
    <property type="evidence" value="ECO:0007669"/>
    <property type="project" value="InterPro"/>
</dbReference>
<accession>A0AAV2L624</accession>
<dbReference type="PROSITE" id="PS50966">
    <property type="entry name" value="ZF_SWIM"/>
    <property type="match status" value="1"/>
</dbReference>
<gene>
    <name evidence="8" type="ORF">KC01_LOCUS26169</name>
</gene>